<dbReference type="OMA" id="GEEPWWI"/>
<feature type="compositionally biased region" description="Low complexity" evidence="1">
    <location>
        <begin position="1"/>
        <end position="19"/>
    </location>
</feature>
<keyword evidence="2" id="KW-1133">Transmembrane helix</keyword>
<dbReference type="EMBL" id="CP000583">
    <property type="protein sequence ID" value="ABO95213.1"/>
    <property type="molecule type" value="Genomic_DNA"/>
</dbReference>
<keyword evidence="2" id="KW-0472">Membrane</keyword>
<name>A4RU96_OSTLU</name>
<dbReference type="OrthoDB" id="10519731at2759"/>
<evidence type="ECO:0000256" key="2">
    <source>
        <dbReference type="SAM" id="Phobius"/>
    </source>
</evidence>
<keyword evidence="2" id="KW-0812">Transmembrane</keyword>
<evidence type="ECO:0000313" key="3">
    <source>
        <dbReference type="EMBL" id="ABO95213.1"/>
    </source>
</evidence>
<dbReference type="RefSeq" id="XP_001416920.1">
    <property type="nucleotide sequence ID" value="XM_001416883.1"/>
</dbReference>
<organism evidence="3 4">
    <name type="scientific">Ostreococcus lucimarinus (strain CCE9901)</name>
    <dbReference type="NCBI Taxonomy" id="436017"/>
    <lineage>
        <taxon>Eukaryota</taxon>
        <taxon>Viridiplantae</taxon>
        <taxon>Chlorophyta</taxon>
        <taxon>Mamiellophyceae</taxon>
        <taxon>Mamiellales</taxon>
        <taxon>Bathycoccaceae</taxon>
        <taxon>Ostreococcus</taxon>
    </lineage>
</organism>
<accession>A4RU96</accession>
<feature type="compositionally biased region" description="Basic residues" evidence="1">
    <location>
        <begin position="20"/>
        <end position="29"/>
    </location>
</feature>
<reference evidence="3 4" key="1">
    <citation type="journal article" date="2007" name="Proc. Natl. Acad. Sci. U.S.A.">
        <title>The tiny eukaryote Ostreococcus provides genomic insights into the paradox of plankton speciation.</title>
        <authorList>
            <person name="Palenik B."/>
            <person name="Grimwood J."/>
            <person name="Aerts A."/>
            <person name="Rouze P."/>
            <person name="Salamov A."/>
            <person name="Putnam N."/>
            <person name="Dupont C."/>
            <person name="Jorgensen R."/>
            <person name="Derelle E."/>
            <person name="Rombauts S."/>
            <person name="Zhou K."/>
            <person name="Otillar R."/>
            <person name="Merchant S.S."/>
            <person name="Podell S."/>
            <person name="Gaasterland T."/>
            <person name="Napoli C."/>
            <person name="Gendler K."/>
            <person name="Manuell A."/>
            <person name="Tai V."/>
            <person name="Vallon O."/>
            <person name="Piganeau G."/>
            <person name="Jancek S."/>
            <person name="Heijde M."/>
            <person name="Jabbari K."/>
            <person name="Bowler C."/>
            <person name="Lohr M."/>
            <person name="Robbens S."/>
            <person name="Werner G."/>
            <person name="Dubchak I."/>
            <person name="Pazour G.J."/>
            <person name="Ren Q."/>
            <person name="Paulsen I."/>
            <person name="Delwiche C."/>
            <person name="Schmutz J."/>
            <person name="Rokhsar D."/>
            <person name="Van de Peer Y."/>
            <person name="Moreau H."/>
            <person name="Grigoriev I.V."/>
        </authorList>
    </citation>
    <scope>NUCLEOTIDE SEQUENCE [LARGE SCALE GENOMIC DNA]</scope>
    <source>
        <strain evidence="3 4">CCE9901</strain>
    </source>
</reference>
<dbReference type="Proteomes" id="UP000001568">
    <property type="component" value="Chromosome 3"/>
</dbReference>
<dbReference type="KEGG" id="olu:OSTLU_30543"/>
<dbReference type="HOGENOM" id="CLU_2077041_0_0_1"/>
<dbReference type="AlphaFoldDB" id="A4RU96"/>
<dbReference type="GeneID" id="5000862"/>
<sequence>MASVARARAPPRAIATTARVPRRGARAVRRATTSKGGTKTSSSSSKGSKGRGGSTKNLINYVPKPDAPEPWWPVDERTGKPPGWFQFVVFAGSQLFIGVVMQPAALVYQSLFDPIVGK</sequence>
<keyword evidence="4" id="KW-1185">Reference proteome</keyword>
<evidence type="ECO:0000256" key="1">
    <source>
        <dbReference type="SAM" id="MobiDB-lite"/>
    </source>
</evidence>
<feature type="transmembrane region" description="Helical" evidence="2">
    <location>
        <begin position="84"/>
        <end position="108"/>
    </location>
</feature>
<protein>
    <submittedName>
        <fullName evidence="3">Uncharacterized protein</fullName>
    </submittedName>
</protein>
<feature type="region of interest" description="Disordered" evidence="1">
    <location>
        <begin position="1"/>
        <end position="64"/>
    </location>
</feature>
<feature type="compositionally biased region" description="Low complexity" evidence="1">
    <location>
        <begin position="30"/>
        <end position="47"/>
    </location>
</feature>
<evidence type="ECO:0000313" key="4">
    <source>
        <dbReference type="Proteomes" id="UP000001568"/>
    </source>
</evidence>
<dbReference type="Gramene" id="ABO95213">
    <property type="protein sequence ID" value="ABO95213"/>
    <property type="gene ID" value="OSTLU_30543"/>
</dbReference>
<gene>
    <name evidence="3" type="ORF">OSTLU_30543</name>
</gene>
<proteinExistence type="predicted"/>